<evidence type="ECO:0000256" key="2">
    <source>
        <dbReference type="ARBA" id="ARBA00022777"/>
    </source>
</evidence>
<dbReference type="Proteomes" id="UP000020529">
    <property type="component" value="Unassembled WGS sequence"/>
</dbReference>
<organism evidence="5 6">
    <name type="scientific">Bacteroides fragilis str. 3988T(B)14</name>
    <dbReference type="NCBI Taxonomy" id="1339315"/>
    <lineage>
        <taxon>Bacteria</taxon>
        <taxon>Pseudomonadati</taxon>
        <taxon>Bacteroidota</taxon>
        <taxon>Bacteroidia</taxon>
        <taxon>Bacteroidales</taxon>
        <taxon>Bacteroidaceae</taxon>
        <taxon>Bacteroides</taxon>
    </lineage>
</organism>
<keyword evidence="2" id="KW-0418">Kinase</keyword>
<reference evidence="5 6" key="1">
    <citation type="submission" date="2014-02" db="EMBL/GenBank/DDBJ databases">
        <authorList>
            <person name="Sears C."/>
            <person name="Carroll K."/>
            <person name="Sack B.R."/>
            <person name="Qadri F."/>
            <person name="Myers L.L."/>
            <person name="Chung G.-T."/>
            <person name="Escheverria P."/>
            <person name="Fraser C.M."/>
            <person name="Sadzewicz L."/>
            <person name="Shefchek K.A."/>
            <person name="Tallon L."/>
            <person name="Das S.P."/>
            <person name="Daugherty S."/>
            <person name="Mongodin E.F."/>
        </authorList>
    </citation>
    <scope>NUCLEOTIDE SEQUENCE [LARGE SCALE GENOMIC DNA]</scope>
    <source>
        <strain evidence="6">3988T(B)14</strain>
    </source>
</reference>
<dbReference type="Pfam" id="PF02702">
    <property type="entry name" value="KdpD"/>
    <property type="match status" value="1"/>
</dbReference>
<keyword evidence="1" id="KW-0808">Transferase</keyword>
<evidence type="ECO:0000259" key="4">
    <source>
        <dbReference type="Pfam" id="PF02702"/>
    </source>
</evidence>
<dbReference type="AlphaFoldDB" id="A0A015SZR1"/>
<evidence type="ECO:0000313" key="6">
    <source>
        <dbReference type="Proteomes" id="UP000020529"/>
    </source>
</evidence>
<dbReference type="FunFam" id="3.40.50.300:FF:000483">
    <property type="entry name" value="Sensor histidine kinase KdpD"/>
    <property type="match status" value="1"/>
</dbReference>
<dbReference type="GO" id="GO:0000155">
    <property type="term" value="F:phosphorelay sensor kinase activity"/>
    <property type="evidence" value="ECO:0007669"/>
    <property type="project" value="InterPro"/>
</dbReference>
<evidence type="ECO:0000256" key="1">
    <source>
        <dbReference type="ARBA" id="ARBA00022679"/>
    </source>
</evidence>
<dbReference type="PATRIC" id="fig|1339315.3.peg.1276"/>
<dbReference type="Gene3D" id="3.40.50.300">
    <property type="entry name" value="P-loop containing nucleotide triphosphate hydrolases"/>
    <property type="match status" value="1"/>
</dbReference>
<dbReference type="GO" id="GO:0005737">
    <property type="term" value="C:cytoplasm"/>
    <property type="evidence" value="ECO:0007669"/>
    <property type="project" value="UniProtKB-ARBA"/>
</dbReference>
<accession>A0A015SZR1</accession>
<comment type="caution">
    <text evidence="5">The sequence shown here is derived from an EMBL/GenBank/DDBJ whole genome shotgun (WGS) entry which is preliminary data.</text>
</comment>
<keyword evidence="3" id="KW-0902">Two-component regulatory system</keyword>
<name>A0A015SZR1_BACFG</name>
<feature type="domain" description="Signal transduction histidine kinase osmosensitive K+ channel sensor N-terminal" evidence="4">
    <location>
        <begin position="18"/>
        <end position="227"/>
    </location>
</feature>
<dbReference type="CDD" id="cd01987">
    <property type="entry name" value="USP_KdpD-like"/>
    <property type="match status" value="1"/>
</dbReference>
<dbReference type="InterPro" id="IPR027417">
    <property type="entry name" value="P-loop_NTPase"/>
</dbReference>
<dbReference type="GO" id="GO:0005886">
    <property type="term" value="C:plasma membrane"/>
    <property type="evidence" value="ECO:0007669"/>
    <property type="project" value="TreeGrafter"/>
</dbReference>
<gene>
    <name evidence="5" type="ORF">M124_0465</name>
</gene>
<protein>
    <submittedName>
        <fullName evidence="5">Universal stress family protein</fullName>
    </submittedName>
</protein>
<evidence type="ECO:0000256" key="3">
    <source>
        <dbReference type="ARBA" id="ARBA00023012"/>
    </source>
</evidence>
<proteinExistence type="predicted"/>
<sequence>MDREESVQHFLDLIKKSRRGKFKVYIGMIAGVGKSYRMLQEAHDLIDNGVDVRIGYIETHGRAGTEALLKGLPVIRRRKLFYKGKELEEMDLEAIIRIHPEIVIVDELAHTNVEGSLNEKRWQDVMTLLDEGINVISAVNIQHIESVNEEVQDIAGIEVKERIPDSVLQEADEVVNIDLTAEELITRLKAGKIYKPEKIQTALNNFFKTENILQLRELALKEVALRVEKKVENEVVMGIGLGVRHEKFMACISSQEKTPHRIIRKVARLATRYNTSFVALYVQVPRESMERIDLASQRHLLNHFKLVTELGGEVVQVQSKDILGSIVQVCKEKQISTVCMGSPGLRLPGALCSVLKYRRFLNNLAQANVDLIILA</sequence>
<dbReference type="EMBL" id="JGCY01000227">
    <property type="protein sequence ID" value="EXY75707.1"/>
    <property type="molecule type" value="Genomic_DNA"/>
</dbReference>
<dbReference type="RefSeq" id="WP_022347821.1">
    <property type="nucleotide sequence ID" value="NZ_JGCY01000227.1"/>
</dbReference>
<dbReference type="PANTHER" id="PTHR45569">
    <property type="entry name" value="SENSOR PROTEIN KDPD"/>
    <property type="match status" value="1"/>
</dbReference>
<dbReference type="InterPro" id="IPR052023">
    <property type="entry name" value="Histidine_kinase_KdpD"/>
</dbReference>
<dbReference type="PANTHER" id="PTHR45569:SF1">
    <property type="entry name" value="SENSOR PROTEIN KDPD"/>
    <property type="match status" value="1"/>
</dbReference>
<dbReference type="InterPro" id="IPR003852">
    <property type="entry name" value="Sig_transdc_His_kinase_KdpD_N"/>
</dbReference>
<evidence type="ECO:0000313" key="5">
    <source>
        <dbReference type="EMBL" id="EXY75707.1"/>
    </source>
</evidence>